<dbReference type="GO" id="GO:0032259">
    <property type="term" value="P:methylation"/>
    <property type="evidence" value="ECO:0007669"/>
    <property type="project" value="UniProtKB-KW"/>
</dbReference>
<keyword evidence="2" id="KW-0808">Transferase</keyword>
<comment type="caution">
    <text evidence="2">The sequence shown here is derived from an EMBL/GenBank/DDBJ whole genome shotgun (WGS) entry which is preliminary data.</text>
</comment>
<accession>A0AAP2ZA73</accession>
<dbReference type="InterPro" id="IPR029063">
    <property type="entry name" value="SAM-dependent_MTases_sf"/>
</dbReference>
<name>A0AAP2ZA73_9EURY</name>
<dbReference type="AlphaFoldDB" id="A0AAP2ZA73"/>
<proteinExistence type="predicted"/>
<evidence type="ECO:0000313" key="3">
    <source>
        <dbReference type="Proteomes" id="UP001321047"/>
    </source>
</evidence>
<dbReference type="CDD" id="cd02440">
    <property type="entry name" value="AdoMet_MTases"/>
    <property type="match status" value="1"/>
</dbReference>
<dbReference type="GO" id="GO:0008168">
    <property type="term" value="F:methyltransferase activity"/>
    <property type="evidence" value="ECO:0007669"/>
    <property type="project" value="UniProtKB-KW"/>
</dbReference>
<keyword evidence="2" id="KW-0489">Methyltransferase</keyword>
<dbReference type="InterPro" id="IPR041698">
    <property type="entry name" value="Methyltransf_25"/>
</dbReference>
<evidence type="ECO:0000313" key="2">
    <source>
        <dbReference type="EMBL" id="MCU4753005.1"/>
    </source>
</evidence>
<dbReference type="PANTHER" id="PTHR43591">
    <property type="entry name" value="METHYLTRANSFERASE"/>
    <property type="match status" value="1"/>
</dbReference>
<gene>
    <name evidence="2" type="ORF">OB919_13635</name>
</gene>
<evidence type="ECO:0000259" key="1">
    <source>
        <dbReference type="Pfam" id="PF13649"/>
    </source>
</evidence>
<sequence length="267" mass="30351">MVNNSEPAIVQTKQREILSLLRNPANGNSLVFEDDVMVDPITEEQFEIRNGIPVIIQKDDVFGNNRKQQIAYDWFSYAYDLMYALPLSSLQQWLDELAEIITIESGERVLETSVGTGQQFRNFARCGVDGHFFGNDISYGMLNKCRKNLRKWDIDVGLVQGNAEALPFQSERFDVVFHVGGFNFFNDKQAAIDEMIRVAKPDAKVYIVDETSEFINLPQAVVRLIPERVTRVADPPVDLVPDNMHDVSSTKIANGKFWLVSFRNPSK</sequence>
<dbReference type="RefSeq" id="WP_342809326.1">
    <property type="nucleotide sequence ID" value="NZ_JAOPJZ010000011.1"/>
</dbReference>
<feature type="domain" description="Methyltransferase" evidence="1">
    <location>
        <begin position="109"/>
        <end position="202"/>
    </location>
</feature>
<dbReference type="Gene3D" id="3.40.50.150">
    <property type="entry name" value="Vaccinia Virus protein VP39"/>
    <property type="match status" value="1"/>
</dbReference>
<keyword evidence="3" id="KW-1185">Reference proteome</keyword>
<dbReference type="SUPFAM" id="SSF53335">
    <property type="entry name" value="S-adenosyl-L-methionine-dependent methyltransferases"/>
    <property type="match status" value="1"/>
</dbReference>
<organism evidence="2 3">
    <name type="scientific">Natronosalvus hydrolyticus</name>
    <dbReference type="NCBI Taxonomy" id="2979988"/>
    <lineage>
        <taxon>Archaea</taxon>
        <taxon>Methanobacteriati</taxon>
        <taxon>Methanobacteriota</taxon>
        <taxon>Stenosarchaea group</taxon>
        <taxon>Halobacteria</taxon>
        <taxon>Halobacteriales</taxon>
        <taxon>Natrialbaceae</taxon>
        <taxon>Natronosalvus</taxon>
    </lineage>
</organism>
<dbReference type="Pfam" id="PF13649">
    <property type="entry name" value="Methyltransf_25"/>
    <property type="match status" value="1"/>
</dbReference>
<protein>
    <submittedName>
        <fullName evidence="2">Methyltransferase domain-containing protein</fullName>
    </submittedName>
</protein>
<reference evidence="2 3" key="1">
    <citation type="submission" date="2022-09" db="EMBL/GenBank/DDBJ databases">
        <title>Enrichment on poylsaccharides allowed isolation of novel metabolic and taxonomic groups of Haloarchaea.</title>
        <authorList>
            <person name="Sorokin D.Y."/>
            <person name="Elcheninov A.G."/>
            <person name="Khizhniak T.V."/>
            <person name="Kolganova T.V."/>
            <person name="Kublanov I.V."/>
        </authorList>
    </citation>
    <scope>NUCLEOTIDE SEQUENCE [LARGE SCALE GENOMIC DNA]</scope>
    <source>
        <strain evidence="2 3">AArc-curdl1</strain>
    </source>
</reference>
<dbReference type="Proteomes" id="UP001321047">
    <property type="component" value="Unassembled WGS sequence"/>
</dbReference>
<dbReference type="EMBL" id="JAOPJZ010000011">
    <property type="protein sequence ID" value="MCU4753005.1"/>
    <property type="molecule type" value="Genomic_DNA"/>
</dbReference>